<evidence type="ECO:0000313" key="3">
    <source>
        <dbReference type="Proteomes" id="UP000590524"/>
    </source>
</evidence>
<protein>
    <submittedName>
        <fullName evidence="2">Nucleoside-diphosphate-sugar epimerase</fullName>
    </submittedName>
</protein>
<keyword evidence="3" id="KW-1185">Reference proteome</keyword>
<reference evidence="2 3" key="1">
    <citation type="submission" date="2020-08" db="EMBL/GenBank/DDBJ databases">
        <title>Genomic Encyclopedia of Type Strains, Phase IV (KMG-IV): sequencing the most valuable type-strain genomes for metagenomic binning, comparative biology and taxonomic classification.</title>
        <authorList>
            <person name="Goeker M."/>
        </authorList>
    </citation>
    <scope>NUCLEOTIDE SEQUENCE [LARGE SCALE GENOMIC DNA]</scope>
    <source>
        <strain evidence="2 3">DSM 19371</strain>
    </source>
</reference>
<comment type="caution">
    <text evidence="2">The sequence shown here is derived from an EMBL/GenBank/DDBJ whole genome shotgun (WGS) entry which is preliminary data.</text>
</comment>
<feature type="domain" description="NAD-dependent epimerase/dehydratase" evidence="1">
    <location>
        <begin position="10"/>
        <end position="225"/>
    </location>
</feature>
<dbReference type="EMBL" id="JACIEU010000007">
    <property type="protein sequence ID" value="MBB4148328.1"/>
    <property type="molecule type" value="Genomic_DNA"/>
</dbReference>
<gene>
    <name evidence="2" type="ORF">GGQ90_002107</name>
</gene>
<dbReference type="GO" id="GO:0004029">
    <property type="term" value="F:aldehyde dehydrogenase (NAD+) activity"/>
    <property type="evidence" value="ECO:0007669"/>
    <property type="project" value="TreeGrafter"/>
</dbReference>
<organism evidence="2 3">
    <name type="scientific">Sphingobium scionense</name>
    <dbReference type="NCBI Taxonomy" id="1404341"/>
    <lineage>
        <taxon>Bacteria</taxon>
        <taxon>Pseudomonadati</taxon>
        <taxon>Pseudomonadota</taxon>
        <taxon>Alphaproteobacteria</taxon>
        <taxon>Sphingomonadales</taxon>
        <taxon>Sphingomonadaceae</taxon>
        <taxon>Sphingobium</taxon>
    </lineage>
</organism>
<dbReference type="AlphaFoldDB" id="A0A7W6LRH9"/>
<proteinExistence type="predicted"/>
<dbReference type="RefSeq" id="WP_188082082.1">
    <property type="nucleotide sequence ID" value="NZ_JACIEU010000007.1"/>
</dbReference>
<dbReference type="SUPFAM" id="SSF51735">
    <property type="entry name" value="NAD(P)-binding Rossmann-fold domains"/>
    <property type="match status" value="1"/>
</dbReference>
<evidence type="ECO:0000259" key="1">
    <source>
        <dbReference type="Pfam" id="PF01370"/>
    </source>
</evidence>
<evidence type="ECO:0000313" key="2">
    <source>
        <dbReference type="EMBL" id="MBB4148328.1"/>
    </source>
</evidence>
<dbReference type="InterPro" id="IPR051783">
    <property type="entry name" value="NAD(P)-dependent_oxidoreduct"/>
</dbReference>
<dbReference type="InterPro" id="IPR036291">
    <property type="entry name" value="NAD(P)-bd_dom_sf"/>
</dbReference>
<accession>A0A7W6LRH9</accession>
<dbReference type="Pfam" id="PF01370">
    <property type="entry name" value="Epimerase"/>
    <property type="match status" value="1"/>
</dbReference>
<dbReference type="Proteomes" id="UP000590524">
    <property type="component" value="Unassembled WGS sequence"/>
</dbReference>
<dbReference type="GO" id="GO:0005737">
    <property type="term" value="C:cytoplasm"/>
    <property type="evidence" value="ECO:0007669"/>
    <property type="project" value="TreeGrafter"/>
</dbReference>
<dbReference type="InterPro" id="IPR001509">
    <property type="entry name" value="Epimerase_deHydtase"/>
</dbReference>
<name>A0A7W6LRH9_9SPHN</name>
<dbReference type="Gene3D" id="3.40.50.720">
    <property type="entry name" value="NAD(P)-binding Rossmann-like Domain"/>
    <property type="match status" value="1"/>
</dbReference>
<dbReference type="PANTHER" id="PTHR48079">
    <property type="entry name" value="PROTEIN YEEZ"/>
    <property type="match status" value="1"/>
</dbReference>
<dbReference type="PANTHER" id="PTHR48079:SF6">
    <property type="entry name" value="NAD(P)-BINDING DOMAIN-CONTAINING PROTEIN-RELATED"/>
    <property type="match status" value="1"/>
</dbReference>
<sequence>MNETGYQPIIAVTGATGFVGGTLARRLVAMGYRVRSMTRRPLTEAERESGIEWIEGALTDTDKFDALLKDARYCFHIAAMFRSEGTRSEFMQVNRDSTRALLAAGRRAGVERFIYCSSIGVHGNVATPPADENAPFDPRDPYQESKLQAEDLCRDEMTRPDMSVVIVRPCSTYGPGDIRMLKMFRMLQRRRFLFIGTHEPNFHPVYIDDLIAGYILTMTHPDAPSGTFILGDRSFLSLRDYVATAATVLGVPAPRTTIPYGLALLAARICEAICAPLSLQPPLHRRRLTFFKHNRAFTIARAEKVLGYEPAVGLEEGFRRTVAWYRQQGLLA</sequence>